<dbReference type="SUPFAM" id="SSF53335">
    <property type="entry name" value="S-adenosyl-L-methionine-dependent methyltransferases"/>
    <property type="match status" value="1"/>
</dbReference>
<sequence>MNKSTLKTYAPQARRDFIDMVTSRAAQLGIAEHNGELKVESSLVQGEVVVIAGQAFPVNIERLRKKLLERIRQQGFSQTMEAIAYTWFNRFAALRYMELHEYLEHGQRVLSSVSVGGLPDILTHALDLAEAGELPAINRDMVAELKLNNKDGELYKRLLVAQCNKLATAMPFLFEKIDDDSELLLPDTLLRTDSVIRKLVDGIAEEDWQQVEVIGWLYQFYISEKKDQVIGKVVKSEDIPAATQLFTPNWIVKYLVQNSVGRLWLMANPHSGLAAQMAYYIQPAEQTPEVQAQLDALIKVRVAEDGDTLKPESITVLDPACGSGHILVEAYDLLKEIYLERGYKQRDIPRLILKHNLFGLDIDDRAAQLAGFALLMKARADDRRLFDNTPVLNVLAIQNSQGLDDELMADVVMQAAVKLEGGEVLGNRDLFGGGALATEHSSGLKAADLRELIRFFECGKTFGSLLTVSETLAKKLPKLEALLGQVIKSGDSLAKSYAVQIWGDYLQPALVLAQRYDAVVANPPYMGGKGMNEGLKDFAKKHFADSKSDLFAMFMERGFSWCKEFGFNSMVTMQSWMFLSSYENLREKLLTQNTLDCMAHMGNGVMGIAFGTAATIFRKNYVENFTGSFSYCENDDLNEKNVPKEFPVKNERLKQAKQDDFKKIPASPIAYWVSEVLQKAFDANLLSSFGDARIGLQTGDNSRFVREWHEVNQEKIFKSCESREESTNKGKWFPYNKGGSFKKWYGNHGLVVNWQFDGKEIIEFQEYLNSIKPASSKMGIANNSEYYFKESISWSKVSSGDISFRFFPKGFIFDVAGTSFFPKKSPIFFLSLLNSKVIPSIVSILSPTLNYEAGAIRNIPIASVKDFVDASANWLVASSKSDWDAYERSWDFTRLPILSTPHQQTTLAASYTTTRAHWQHMTNEMQRLEQENNRIFIDAYGLQDELTPEVPLKEITLTCNPHYRYGGDNTPEQLEQRLQTDTCKELVSYAIGNMMGRYSLNRDGLVYAHAGNQGFNELVQAGAYQRFAADADGILPITDISWFADDAANRIKEFLIAVWGQNTLNENLLWLADSLGRKADETPEEAIRRYLVSSFYKDHLQTYKKRPIYWLFSSGKHKAFEALVYLHRYNEGTLSRMRTEYVVPLTGKMNDRIRFLETEVPKATSTAERKKLEKDIDRLKKKLDELRLYDEKLRHYADHRIALDLDDGVKVNYGKFGDLLAEVKAVTGGSDD</sequence>
<name>A0A2T5ITE1_9GAMM</name>
<proteinExistence type="predicted"/>
<organism evidence="8 9">
    <name type="scientific">Agitococcus lubricus</name>
    <dbReference type="NCBI Taxonomy" id="1077255"/>
    <lineage>
        <taxon>Bacteria</taxon>
        <taxon>Pseudomonadati</taxon>
        <taxon>Pseudomonadota</taxon>
        <taxon>Gammaproteobacteria</taxon>
        <taxon>Moraxellales</taxon>
        <taxon>Moraxellaceae</taxon>
        <taxon>Agitococcus</taxon>
    </lineage>
</organism>
<dbReference type="InterPro" id="IPR029063">
    <property type="entry name" value="SAM-dependent_MTases_sf"/>
</dbReference>
<reference evidence="8 9" key="1">
    <citation type="submission" date="2018-04" db="EMBL/GenBank/DDBJ databases">
        <title>Genomic Encyclopedia of Archaeal and Bacterial Type Strains, Phase II (KMG-II): from individual species to whole genera.</title>
        <authorList>
            <person name="Goeker M."/>
        </authorList>
    </citation>
    <scope>NUCLEOTIDE SEQUENCE [LARGE SCALE GENOMIC DNA]</scope>
    <source>
        <strain evidence="8 9">DSM 5822</strain>
    </source>
</reference>
<dbReference type="PROSITE" id="PS00092">
    <property type="entry name" value="N6_MTASE"/>
    <property type="match status" value="1"/>
</dbReference>
<dbReference type="GO" id="GO:0003676">
    <property type="term" value="F:nucleic acid binding"/>
    <property type="evidence" value="ECO:0007669"/>
    <property type="project" value="InterPro"/>
</dbReference>
<evidence type="ECO:0000256" key="1">
    <source>
        <dbReference type="ARBA" id="ARBA00011900"/>
    </source>
</evidence>
<evidence type="ECO:0000256" key="4">
    <source>
        <dbReference type="ARBA" id="ARBA00022691"/>
    </source>
</evidence>
<dbReference type="Gene3D" id="3.40.50.150">
    <property type="entry name" value="Vaccinia Virus protein VP39"/>
    <property type="match status" value="1"/>
</dbReference>
<dbReference type="EC" id="2.1.1.72" evidence="1"/>
<evidence type="ECO:0000256" key="3">
    <source>
        <dbReference type="ARBA" id="ARBA00022679"/>
    </source>
</evidence>
<evidence type="ECO:0000256" key="2">
    <source>
        <dbReference type="ARBA" id="ARBA00022603"/>
    </source>
</evidence>
<dbReference type="EMBL" id="QAON01000023">
    <property type="protein sequence ID" value="PTQ87125.1"/>
    <property type="molecule type" value="Genomic_DNA"/>
</dbReference>
<keyword evidence="6" id="KW-0175">Coiled coil</keyword>
<evidence type="ECO:0000313" key="9">
    <source>
        <dbReference type="Proteomes" id="UP000244223"/>
    </source>
</evidence>
<dbReference type="OrthoDB" id="32195at2"/>
<dbReference type="GO" id="GO:0009007">
    <property type="term" value="F:site-specific DNA-methyltransferase (adenine-specific) activity"/>
    <property type="evidence" value="ECO:0007669"/>
    <property type="project" value="UniProtKB-EC"/>
</dbReference>
<keyword evidence="3" id="KW-0808">Transferase</keyword>
<dbReference type="GO" id="GO:0032259">
    <property type="term" value="P:methylation"/>
    <property type="evidence" value="ECO:0007669"/>
    <property type="project" value="UniProtKB-KW"/>
</dbReference>
<dbReference type="InterPro" id="IPR011639">
    <property type="entry name" value="MethylTrfase_TaqI-like_dom"/>
</dbReference>
<gene>
    <name evidence="8" type="ORF">C8N29_12314</name>
</gene>
<dbReference type="InterPro" id="IPR050953">
    <property type="entry name" value="N4_N6_ade-DNA_methylase"/>
</dbReference>
<dbReference type="AlphaFoldDB" id="A0A2T5ITE1"/>
<accession>A0A2T5ITE1</accession>
<keyword evidence="2 8" id="KW-0489">Methyltransferase</keyword>
<dbReference type="PANTHER" id="PTHR33841">
    <property type="entry name" value="DNA METHYLTRANSFERASE YEEA-RELATED"/>
    <property type="match status" value="1"/>
</dbReference>
<comment type="catalytic activity">
    <reaction evidence="5">
        <text>a 2'-deoxyadenosine in DNA + S-adenosyl-L-methionine = an N(6)-methyl-2'-deoxyadenosine in DNA + S-adenosyl-L-homocysteine + H(+)</text>
        <dbReference type="Rhea" id="RHEA:15197"/>
        <dbReference type="Rhea" id="RHEA-COMP:12418"/>
        <dbReference type="Rhea" id="RHEA-COMP:12419"/>
        <dbReference type="ChEBI" id="CHEBI:15378"/>
        <dbReference type="ChEBI" id="CHEBI:57856"/>
        <dbReference type="ChEBI" id="CHEBI:59789"/>
        <dbReference type="ChEBI" id="CHEBI:90615"/>
        <dbReference type="ChEBI" id="CHEBI:90616"/>
        <dbReference type="EC" id="2.1.1.72"/>
    </reaction>
</comment>
<dbReference type="GO" id="GO:0006304">
    <property type="term" value="P:DNA modification"/>
    <property type="evidence" value="ECO:0007669"/>
    <property type="project" value="InterPro"/>
</dbReference>
<dbReference type="PRINTS" id="PR00507">
    <property type="entry name" value="N12N6MTFRASE"/>
</dbReference>
<dbReference type="Pfam" id="PF07669">
    <property type="entry name" value="Eco57I"/>
    <property type="match status" value="1"/>
</dbReference>
<dbReference type="InterPro" id="IPR002052">
    <property type="entry name" value="DNA_methylase_N6_adenine_CS"/>
</dbReference>
<comment type="caution">
    <text evidence="8">The sequence shown here is derived from an EMBL/GenBank/DDBJ whole genome shotgun (WGS) entry which is preliminary data.</text>
</comment>
<dbReference type="NCBIfam" id="NF033452">
    <property type="entry name" value="BREX_1_MTaseX"/>
    <property type="match status" value="1"/>
</dbReference>
<keyword evidence="4" id="KW-0949">S-adenosyl-L-methionine</keyword>
<dbReference type="PANTHER" id="PTHR33841:SF1">
    <property type="entry name" value="DNA METHYLTRANSFERASE A"/>
    <property type="match status" value="1"/>
</dbReference>
<evidence type="ECO:0000256" key="5">
    <source>
        <dbReference type="ARBA" id="ARBA00047942"/>
    </source>
</evidence>
<evidence type="ECO:0000259" key="7">
    <source>
        <dbReference type="Pfam" id="PF07669"/>
    </source>
</evidence>
<feature type="domain" description="Type II methyltransferase M.TaqI-like" evidence="7">
    <location>
        <begin position="355"/>
        <end position="601"/>
    </location>
</feature>
<dbReference type="Proteomes" id="UP000244223">
    <property type="component" value="Unassembled WGS sequence"/>
</dbReference>
<protein>
    <recommendedName>
        <fullName evidence="1">site-specific DNA-methyltransferase (adenine-specific)</fullName>
        <ecNumber evidence="1">2.1.1.72</ecNumber>
    </recommendedName>
</protein>
<evidence type="ECO:0000256" key="6">
    <source>
        <dbReference type="SAM" id="Coils"/>
    </source>
</evidence>
<dbReference type="RefSeq" id="WP_107866912.1">
    <property type="nucleotide sequence ID" value="NZ_QAON01000023.1"/>
</dbReference>
<dbReference type="InterPro" id="IPR047939">
    <property type="entry name" value="BREX_1_PglX"/>
</dbReference>
<keyword evidence="9" id="KW-1185">Reference proteome</keyword>
<evidence type="ECO:0000313" key="8">
    <source>
        <dbReference type="EMBL" id="PTQ87125.1"/>
    </source>
</evidence>
<feature type="coiled-coil region" evidence="6">
    <location>
        <begin position="1162"/>
        <end position="1189"/>
    </location>
</feature>